<protein>
    <submittedName>
        <fullName evidence="2">DUF4358 domain-containing protein</fullName>
    </submittedName>
</protein>
<evidence type="ECO:0000256" key="1">
    <source>
        <dbReference type="SAM" id="SignalP"/>
    </source>
</evidence>
<dbReference type="AlphaFoldDB" id="A0A8I0DNW7"/>
<organism evidence="2 3">
    <name type="scientific">Clostridium lentum</name>
    <dbReference type="NCBI Taxonomy" id="2763037"/>
    <lineage>
        <taxon>Bacteria</taxon>
        <taxon>Bacillati</taxon>
        <taxon>Bacillota</taxon>
        <taxon>Clostridia</taxon>
        <taxon>Eubacteriales</taxon>
        <taxon>Clostridiaceae</taxon>
        <taxon>Clostridium</taxon>
    </lineage>
</organism>
<evidence type="ECO:0000313" key="2">
    <source>
        <dbReference type="EMBL" id="MBC5640839.1"/>
    </source>
</evidence>
<keyword evidence="1" id="KW-0732">Signal</keyword>
<dbReference type="EMBL" id="JACOOQ010000018">
    <property type="protein sequence ID" value="MBC5640839.1"/>
    <property type="molecule type" value="Genomic_DNA"/>
</dbReference>
<name>A0A8I0DNW7_9CLOT</name>
<comment type="caution">
    <text evidence="2">The sequence shown here is derived from an EMBL/GenBank/DDBJ whole genome shotgun (WGS) entry which is preliminary data.</text>
</comment>
<accession>A0A8I0DNW7</accession>
<reference evidence="2" key="1">
    <citation type="submission" date="2020-08" db="EMBL/GenBank/DDBJ databases">
        <title>Genome public.</title>
        <authorList>
            <person name="Liu C."/>
            <person name="Sun Q."/>
        </authorList>
    </citation>
    <scope>NUCLEOTIDE SEQUENCE</scope>
    <source>
        <strain evidence="2">NSJ-42</strain>
    </source>
</reference>
<evidence type="ECO:0000313" key="3">
    <source>
        <dbReference type="Proteomes" id="UP000662088"/>
    </source>
</evidence>
<dbReference type="Proteomes" id="UP000662088">
    <property type="component" value="Unassembled WGS sequence"/>
</dbReference>
<dbReference type="RefSeq" id="WP_186835423.1">
    <property type="nucleotide sequence ID" value="NZ_JACOOQ010000018.1"/>
</dbReference>
<feature type="signal peptide" evidence="1">
    <location>
        <begin position="1"/>
        <end position="19"/>
    </location>
</feature>
<keyword evidence="3" id="KW-1185">Reference proteome</keyword>
<dbReference type="PROSITE" id="PS51257">
    <property type="entry name" value="PROKAR_LIPOPROTEIN"/>
    <property type="match status" value="1"/>
</dbReference>
<proteinExistence type="predicted"/>
<feature type="chain" id="PRO_5039666223" evidence="1">
    <location>
        <begin position="20"/>
        <end position="157"/>
    </location>
</feature>
<sequence>MKKILISGLILVMMSSVLVGCGKNSDVSSNITSKEIAKKLIEADYLISPKEVDSNMVEEVYHLNLDDVENYAIYETERRPGPGFIMIVKAKDGKVENVKNSMEKVLEDKVGQAFYPEEQEVAENATIEVDGNFVSLFLLNSEVEADAERMYNNLIKK</sequence>
<gene>
    <name evidence="2" type="ORF">H8R92_10480</name>
</gene>
<dbReference type="Pfam" id="PF14270">
    <property type="entry name" value="DUF4358"/>
    <property type="match status" value="1"/>
</dbReference>
<dbReference type="InterPro" id="IPR025648">
    <property type="entry name" value="DUF4358"/>
</dbReference>